<protein>
    <submittedName>
        <fullName evidence="13">D-alanyl-D-alanine carboxypeptidase (Penicillin-binding protein 5/6)</fullName>
    </submittedName>
</protein>
<evidence type="ECO:0000256" key="9">
    <source>
        <dbReference type="RuleBase" id="RU004016"/>
    </source>
</evidence>
<evidence type="ECO:0000256" key="2">
    <source>
        <dbReference type="ARBA" id="ARBA00022729"/>
    </source>
</evidence>
<dbReference type="AlphaFoldDB" id="A0A1H3T0R6"/>
<feature type="active site" evidence="7">
    <location>
        <position position="181"/>
    </location>
</feature>
<dbReference type="PRINTS" id="PR00725">
    <property type="entry name" value="DADACBPTASE1"/>
</dbReference>
<keyword evidence="11" id="KW-0472">Membrane</keyword>
<organism evidence="13 14">
    <name type="scientific">Asanoa ishikariensis</name>
    <dbReference type="NCBI Taxonomy" id="137265"/>
    <lineage>
        <taxon>Bacteria</taxon>
        <taxon>Bacillati</taxon>
        <taxon>Actinomycetota</taxon>
        <taxon>Actinomycetes</taxon>
        <taxon>Micromonosporales</taxon>
        <taxon>Micromonosporaceae</taxon>
        <taxon>Asanoa</taxon>
    </lineage>
</organism>
<dbReference type="Proteomes" id="UP000199632">
    <property type="component" value="Unassembled WGS sequence"/>
</dbReference>
<feature type="transmembrane region" description="Helical" evidence="11">
    <location>
        <begin position="35"/>
        <end position="55"/>
    </location>
</feature>
<evidence type="ECO:0000256" key="7">
    <source>
        <dbReference type="PIRSR" id="PIRSR618044-1"/>
    </source>
</evidence>
<dbReference type="Pfam" id="PF00768">
    <property type="entry name" value="Peptidase_S11"/>
    <property type="match status" value="1"/>
</dbReference>
<dbReference type="SUPFAM" id="SSF56601">
    <property type="entry name" value="beta-lactamase/transpeptidase-like"/>
    <property type="match status" value="1"/>
</dbReference>
<dbReference type="Gene3D" id="3.40.710.10">
    <property type="entry name" value="DD-peptidase/beta-lactamase superfamily"/>
    <property type="match status" value="1"/>
</dbReference>
<feature type="active site" description="Acyl-ester intermediate" evidence="7">
    <location>
        <position position="114"/>
    </location>
</feature>
<feature type="active site" description="Proton acceptor" evidence="7">
    <location>
        <position position="117"/>
    </location>
</feature>
<dbReference type="InterPro" id="IPR018044">
    <property type="entry name" value="Peptidase_S11"/>
</dbReference>
<dbReference type="GO" id="GO:0071555">
    <property type="term" value="P:cell wall organization"/>
    <property type="evidence" value="ECO:0007669"/>
    <property type="project" value="UniProtKB-KW"/>
</dbReference>
<evidence type="ECO:0000256" key="5">
    <source>
        <dbReference type="ARBA" id="ARBA00022984"/>
    </source>
</evidence>
<keyword evidence="11" id="KW-1133">Transmembrane helix</keyword>
<evidence type="ECO:0000259" key="12">
    <source>
        <dbReference type="Pfam" id="PF00768"/>
    </source>
</evidence>
<reference evidence="14" key="1">
    <citation type="submission" date="2016-10" db="EMBL/GenBank/DDBJ databases">
        <authorList>
            <person name="Varghese N."/>
            <person name="Submissions S."/>
        </authorList>
    </citation>
    <scope>NUCLEOTIDE SEQUENCE [LARGE SCALE GENOMIC DNA]</scope>
    <source>
        <strain evidence="14">DSM 44718</strain>
    </source>
</reference>
<dbReference type="PANTHER" id="PTHR21581">
    <property type="entry name" value="D-ALANYL-D-ALANINE CARBOXYPEPTIDASE"/>
    <property type="match status" value="1"/>
</dbReference>
<keyword evidence="13" id="KW-0645">Protease</keyword>
<sequence length="437" mass="45463">MDGSTEAPTVVFSRIPSATPAPPNPPQPRRRRKGLLFSSLLTLAVVLGGGLFTVAPLRHPLPGPTVELAMPVSLTIPGKTPKLPWPKSGQGVIAVSGLGTLGSFGGNKPVPIASVTKVMTAYVILTEHPLKAGEQGPTLTVSAEQAAAYPGERARGESLVKVEAGEEITVRQALQAVLLPSANNMARILAAWDSGSVDAFVDKMNAAAEELGMTDTHYTDPSGLDPDTVSTAKDQVILATKAMALPAFAEIVKQKTAVIPVAGEVKNYNELVGHNGVVGIKTGSTDEALGCLVFAAVVTVAGRKLTVVGAVFGQPGAQTPEQLDRVFAVTRTVLRSTTKALAPHTLVEAGRDVATVRGPLGTGTTLRTAEKLEVVGWPGLKVKVEAQLPAVPTRMAAGTAHGQLTIQAGTGKPTKTALKTSSDLVPPSVWQRIRHHR</sequence>
<dbReference type="GO" id="GO:0009002">
    <property type="term" value="F:serine-type D-Ala-D-Ala carboxypeptidase activity"/>
    <property type="evidence" value="ECO:0007669"/>
    <property type="project" value="InterPro"/>
</dbReference>
<dbReference type="GO" id="GO:0008360">
    <property type="term" value="P:regulation of cell shape"/>
    <property type="evidence" value="ECO:0007669"/>
    <property type="project" value="UniProtKB-KW"/>
</dbReference>
<dbReference type="EMBL" id="FNQB01000003">
    <property type="protein sequence ID" value="SDZ42939.1"/>
    <property type="molecule type" value="Genomic_DNA"/>
</dbReference>
<gene>
    <name evidence="13" type="ORF">SAMN05421684_4929</name>
</gene>
<feature type="domain" description="Peptidase S11 D-alanyl-D-alanine carboxypeptidase A N-terminal" evidence="12">
    <location>
        <begin position="107"/>
        <end position="299"/>
    </location>
</feature>
<keyword evidence="6" id="KW-0961">Cell wall biogenesis/degradation</keyword>
<accession>A0A1H3T0R6</accession>
<keyword evidence="11" id="KW-0812">Transmembrane</keyword>
<dbReference type="STRING" id="137265.SAMN05421684_4929"/>
<evidence type="ECO:0000256" key="6">
    <source>
        <dbReference type="ARBA" id="ARBA00023316"/>
    </source>
</evidence>
<keyword evidence="2" id="KW-0732">Signal</keyword>
<evidence type="ECO:0000256" key="8">
    <source>
        <dbReference type="PIRSR" id="PIRSR618044-2"/>
    </source>
</evidence>
<evidence type="ECO:0000256" key="3">
    <source>
        <dbReference type="ARBA" id="ARBA00022801"/>
    </source>
</evidence>
<keyword evidence="5" id="KW-0573">Peptidoglycan synthesis</keyword>
<keyword evidence="3" id="KW-0378">Hydrolase</keyword>
<evidence type="ECO:0000256" key="1">
    <source>
        <dbReference type="ARBA" id="ARBA00007164"/>
    </source>
</evidence>
<evidence type="ECO:0000256" key="10">
    <source>
        <dbReference type="SAM" id="MobiDB-lite"/>
    </source>
</evidence>
<name>A0A1H3T0R6_9ACTN</name>
<keyword evidence="13" id="KW-0121">Carboxypeptidase</keyword>
<evidence type="ECO:0000313" key="14">
    <source>
        <dbReference type="Proteomes" id="UP000199632"/>
    </source>
</evidence>
<evidence type="ECO:0000313" key="13">
    <source>
        <dbReference type="EMBL" id="SDZ42939.1"/>
    </source>
</evidence>
<dbReference type="InterPro" id="IPR012338">
    <property type="entry name" value="Beta-lactam/transpept-like"/>
</dbReference>
<dbReference type="PANTHER" id="PTHR21581:SF33">
    <property type="entry name" value="D-ALANYL-D-ALANINE CARBOXYPEPTIDASE DACB"/>
    <property type="match status" value="1"/>
</dbReference>
<comment type="similarity">
    <text evidence="1 9">Belongs to the peptidase S11 family.</text>
</comment>
<feature type="region of interest" description="Disordered" evidence="10">
    <location>
        <begin position="1"/>
        <end position="31"/>
    </location>
</feature>
<feature type="binding site" evidence="8">
    <location>
        <position position="281"/>
    </location>
    <ligand>
        <name>substrate</name>
    </ligand>
</feature>
<dbReference type="GO" id="GO:0006508">
    <property type="term" value="P:proteolysis"/>
    <property type="evidence" value="ECO:0007669"/>
    <property type="project" value="InterPro"/>
</dbReference>
<dbReference type="GO" id="GO:0009252">
    <property type="term" value="P:peptidoglycan biosynthetic process"/>
    <property type="evidence" value="ECO:0007669"/>
    <property type="project" value="UniProtKB-KW"/>
</dbReference>
<evidence type="ECO:0000256" key="11">
    <source>
        <dbReference type="SAM" id="Phobius"/>
    </source>
</evidence>
<proteinExistence type="inferred from homology"/>
<keyword evidence="14" id="KW-1185">Reference proteome</keyword>
<keyword evidence="4" id="KW-0133">Cell shape</keyword>
<dbReference type="OrthoDB" id="3530815at2"/>
<dbReference type="InterPro" id="IPR001967">
    <property type="entry name" value="Peptidase_S11_N"/>
</dbReference>
<dbReference type="RefSeq" id="WP_090797878.1">
    <property type="nucleotide sequence ID" value="NZ_BOND01000004.1"/>
</dbReference>
<evidence type="ECO:0000256" key="4">
    <source>
        <dbReference type="ARBA" id="ARBA00022960"/>
    </source>
</evidence>